<feature type="domain" description="Integrase catalytic" evidence="1">
    <location>
        <begin position="1"/>
        <end position="95"/>
    </location>
</feature>
<accession>A0A0C2MWT5</accession>
<dbReference type="InterPro" id="IPR001584">
    <property type="entry name" value="Integrase_cat-core"/>
</dbReference>
<evidence type="ECO:0000313" key="3">
    <source>
        <dbReference type="Proteomes" id="UP000031668"/>
    </source>
</evidence>
<reference evidence="2 3" key="1">
    <citation type="journal article" date="2014" name="Genome Biol. Evol.">
        <title>The genome of the myxosporean Thelohanellus kitauei shows adaptations to nutrient acquisition within its fish host.</title>
        <authorList>
            <person name="Yang Y."/>
            <person name="Xiong J."/>
            <person name="Zhou Z."/>
            <person name="Huo F."/>
            <person name="Miao W."/>
            <person name="Ran C."/>
            <person name="Liu Y."/>
            <person name="Zhang J."/>
            <person name="Feng J."/>
            <person name="Wang M."/>
            <person name="Wang M."/>
            <person name="Wang L."/>
            <person name="Yao B."/>
        </authorList>
    </citation>
    <scope>NUCLEOTIDE SEQUENCE [LARGE SCALE GENOMIC DNA]</scope>
    <source>
        <strain evidence="2">Wuqing</strain>
    </source>
</reference>
<keyword evidence="3" id="KW-1185">Reference proteome</keyword>
<comment type="caution">
    <text evidence="2">The sequence shown here is derived from an EMBL/GenBank/DDBJ whole genome shotgun (WGS) entry which is preliminary data.</text>
</comment>
<organism evidence="2 3">
    <name type="scientific">Thelohanellus kitauei</name>
    <name type="common">Myxosporean</name>
    <dbReference type="NCBI Taxonomy" id="669202"/>
    <lineage>
        <taxon>Eukaryota</taxon>
        <taxon>Metazoa</taxon>
        <taxon>Cnidaria</taxon>
        <taxon>Myxozoa</taxon>
        <taxon>Myxosporea</taxon>
        <taxon>Bivalvulida</taxon>
        <taxon>Platysporina</taxon>
        <taxon>Myxobolidae</taxon>
        <taxon>Thelohanellus</taxon>
    </lineage>
</organism>
<dbReference type="Gene3D" id="3.30.420.10">
    <property type="entry name" value="Ribonuclease H-like superfamily/Ribonuclease H"/>
    <property type="match status" value="1"/>
</dbReference>
<gene>
    <name evidence="2" type="ORF">RF11_01350</name>
</gene>
<proteinExistence type="predicted"/>
<dbReference type="SUPFAM" id="SSF53098">
    <property type="entry name" value="Ribonuclease H-like"/>
    <property type="match status" value="1"/>
</dbReference>
<sequence length="269" mass="30961">MAHFQQSSKGNRFILINVDRFTKWCEVILKNDQAVKLVSSCIISNIVTLFGIAKTNHSDEERQFEYVVISDIFRYFGIKKSRSSAHHREVNGNAQLDIVLGEQPKSLVLDISQHTRESRIARPMHVHVKKLLERLSNVQSKAKTNIELSQSKYKSSYYKTYIIALSALGILSLYYKGTTRINKVYDNNFSEVTQEENDRKTSHFHQDLLREIRGPDISENSKRPIKVPAGQEGIKNQLPNFQTARNVIYITKLIISCFVISRYCSVMCN</sequence>
<dbReference type="InterPro" id="IPR012337">
    <property type="entry name" value="RNaseH-like_sf"/>
</dbReference>
<evidence type="ECO:0000313" key="2">
    <source>
        <dbReference type="EMBL" id="KII71806.1"/>
    </source>
</evidence>
<dbReference type="InterPro" id="IPR036397">
    <property type="entry name" value="RNaseH_sf"/>
</dbReference>
<dbReference type="OrthoDB" id="8947436at2759"/>
<evidence type="ECO:0000259" key="1">
    <source>
        <dbReference type="PROSITE" id="PS50994"/>
    </source>
</evidence>
<name>A0A0C2MWT5_THEKT</name>
<dbReference type="AlphaFoldDB" id="A0A0C2MWT5"/>
<dbReference type="GO" id="GO:0003676">
    <property type="term" value="F:nucleic acid binding"/>
    <property type="evidence" value="ECO:0007669"/>
    <property type="project" value="InterPro"/>
</dbReference>
<dbReference type="Proteomes" id="UP000031668">
    <property type="component" value="Unassembled WGS sequence"/>
</dbReference>
<dbReference type="GO" id="GO:0015074">
    <property type="term" value="P:DNA integration"/>
    <property type="evidence" value="ECO:0007669"/>
    <property type="project" value="InterPro"/>
</dbReference>
<dbReference type="PROSITE" id="PS50994">
    <property type="entry name" value="INTEGRASE"/>
    <property type="match status" value="1"/>
</dbReference>
<protein>
    <recommendedName>
        <fullName evidence="1">Integrase catalytic domain-containing protein</fullName>
    </recommendedName>
</protein>
<dbReference type="EMBL" id="JWZT01001610">
    <property type="protein sequence ID" value="KII71806.1"/>
    <property type="molecule type" value="Genomic_DNA"/>
</dbReference>